<evidence type="ECO:0000313" key="3">
    <source>
        <dbReference type="Proteomes" id="UP000232003"/>
    </source>
</evidence>
<evidence type="ECO:0000256" key="1">
    <source>
        <dbReference type="SAM" id="MobiDB-lite"/>
    </source>
</evidence>
<dbReference type="Proteomes" id="UP000232003">
    <property type="component" value="Plasmid pNFSY08"/>
</dbReference>
<dbReference type="KEGG" id="nfl:COO91_11079"/>
<accession>A0A2K8TAZ4</accession>
<evidence type="ECO:0000313" key="2">
    <source>
        <dbReference type="EMBL" id="AUB44832.1"/>
    </source>
</evidence>
<keyword evidence="2" id="KW-0614">Plasmid</keyword>
<reference evidence="2 3" key="1">
    <citation type="submission" date="2017-11" db="EMBL/GenBank/DDBJ databases">
        <title>Complete genome of a free-living desiccation-tolerant cyanobacterium and its photosynthetic adaptation to extreme terrestrial habitat.</title>
        <authorList>
            <person name="Shang J."/>
        </authorList>
    </citation>
    <scope>NUCLEOTIDE SEQUENCE [LARGE SCALE GENOMIC DNA]</scope>
    <source>
        <strain evidence="2 3">CCNUN1</strain>
        <plasmid evidence="3">pnfsy08</plasmid>
    </source>
</reference>
<feature type="compositionally biased region" description="Low complexity" evidence="1">
    <location>
        <begin position="21"/>
        <end position="30"/>
    </location>
</feature>
<geneLocation type="plasmid" evidence="3">
    <name>pnfsy08</name>
</geneLocation>
<name>A0A2K8TAZ4_9NOSO</name>
<proteinExistence type="predicted"/>
<dbReference type="EMBL" id="CP024793">
    <property type="protein sequence ID" value="AUB44832.1"/>
    <property type="molecule type" value="Genomic_DNA"/>
</dbReference>
<protein>
    <submittedName>
        <fullName evidence="2">Uncharacterized protein</fullName>
    </submittedName>
</protein>
<organism evidence="2 3">
    <name type="scientific">Nostoc flagelliforme CCNUN1</name>
    <dbReference type="NCBI Taxonomy" id="2038116"/>
    <lineage>
        <taxon>Bacteria</taxon>
        <taxon>Bacillati</taxon>
        <taxon>Cyanobacteriota</taxon>
        <taxon>Cyanophyceae</taxon>
        <taxon>Nostocales</taxon>
        <taxon>Nostocaceae</taxon>
        <taxon>Nostoc</taxon>
    </lineage>
</organism>
<sequence length="114" mass="13138">MSKFKGILDAAKGREPEPEPENQSQETESQLPEVQQPEKVELKPVAQLQTEPPKRGRPKAKRSDPDYEQVTAYIKRNTHTAVKIELLKSSQNGEKREFSELVQDLLEQWLNLRT</sequence>
<gene>
    <name evidence="2" type="ORF">COO91_11079</name>
</gene>
<dbReference type="OrthoDB" id="574439at2"/>
<feature type="region of interest" description="Disordered" evidence="1">
    <location>
        <begin position="1"/>
        <end position="68"/>
    </location>
</feature>
<dbReference type="AlphaFoldDB" id="A0A2K8TAZ4"/>
<dbReference type="RefSeq" id="WP_100904366.1">
    <property type="nucleotide sequence ID" value="NZ_CAWNNC010000009.1"/>
</dbReference>
<keyword evidence="3" id="KW-1185">Reference proteome</keyword>